<keyword evidence="3" id="KW-1185">Reference proteome</keyword>
<reference evidence="2 3" key="1">
    <citation type="submission" date="2023-08" db="EMBL/GenBank/DDBJ databases">
        <title>A Necator americanus chromosomal reference genome.</title>
        <authorList>
            <person name="Ilik V."/>
            <person name="Petrzelkova K.J."/>
            <person name="Pardy F."/>
            <person name="Fuh T."/>
            <person name="Niatou-Singa F.S."/>
            <person name="Gouil Q."/>
            <person name="Baker L."/>
            <person name="Ritchie M.E."/>
            <person name="Jex A.R."/>
            <person name="Gazzola D."/>
            <person name="Li H."/>
            <person name="Toshio Fujiwara R."/>
            <person name="Zhan B."/>
            <person name="Aroian R.V."/>
            <person name="Pafco B."/>
            <person name="Schwarz E.M."/>
        </authorList>
    </citation>
    <scope>NUCLEOTIDE SEQUENCE [LARGE SCALE GENOMIC DNA]</scope>
    <source>
        <strain evidence="2 3">Aroian</strain>
        <tissue evidence="2">Whole animal</tissue>
    </source>
</reference>
<name>A0ABR1CNL0_NECAM</name>
<evidence type="ECO:0000256" key="1">
    <source>
        <dbReference type="SAM" id="Phobius"/>
    </source>
</evidence>
<organism evidence="2 3">
    <name type="scientific">Necator americanus</name>
    <name type="common">Human hookworm</name>
    <dbReference type="NCBI Taxonomy" id="51031"/>
    <lineage>
        <taxon>Eukaryota</taxon>
        <taxon>Metazoa</taxon>
        <taxon>Ecdysozoa</taxon>
        <taxon>Nematoda</taxon>
        <taxon>Chromadorea</taxon>
        <taxon>Rhabditida</taxon>
        <taxon>Rhabditina</taxon>
        <taxon>Rhabditomorpha</taxon>
        <taxon>Strongyloidea</taxon>
        <taxon>Ancylostomatidae</taxon>
        <taxon>Bunostominae</taxon>
        <taxon>Necator</taxon>
    </lineage>
</organism>
<gene>
    <name evidence="2" type="primary">Necator_chrIII.g9189</name>
    <name evidence="2" type="ORF">RB195_008424</name>
</gene>
<keyword evidence="1" id="KW-0472">Membrane</keyword>
<accession>A0ABR1CNL0</accession>
<feature type="transmembrane region" description="Helical" evidence="1">
    <location>
        <begin position="109"/>
        <end position="132"/>
    </location>
</feature>
<dbReference type="EMBL" id="JAVFWL010000003">
    <property type="protein sequence ID" value="KAK6739929.1"/>
    <property type="molecule type" value="Genomic_DNA"/>
</dbReference>
<feature type="transmembrane region" description="Helical" evidence="1">
    <location>
        <begin position="47"/>
        <end position="66"/>
    </location>
</feature>
<feature type="transmembrane region" description="Helical" evidence="1">
    <location>
        <begin position="144"/>
        <end position="165"/>
    </location>
</feature>
<evidence type="ECO:0000313" key="3">
    <source>
        <dbReference type="Proteomes" id="UP001303046"/>
    </source>
</evidence>
<evidence type="ECO:0000313" key="2">
    <source>
        <dbReference type="EMBL" id="KAK6739929.1"/>
    </source>
</evidence>
<keyword evidence="1" id="KW-0812">Transmembrane</keyword>
<comment type="caution">
    <text evidence="2">The sequence shown here is derived from an EMBL/GenBank/DDBJ whole genome shotgun (WGS) entry which is preliminary data.</text>
</comment>
<keyword evidence="1" id="KW-1133">Transmembrane helix</keyword>
<protein>
    <submittedName>
        <fullName evidence="2">Uncharacterized protein</fullName>
    </submittedName>
</protein>
<feature type="transmembrane region" description="Helical" evidence="1">
    <location>
        <begin position="12"/>
        <end position="35"/>
    </location>
</feature>
<sequence length="198" mass="22344">MSFWFIFLFAYNFVQIFTFLLIWSIVLLAVFRLFIYFVFTYYPQNGVSFAAVVSSLVISALLFELIRQYHESMSKSSSGFSSFVTEMYSYSSTSYQINWFGPIWRLNPFYIAATLFGEIIVVFSGVCGRSVGEYVSGIFHEQSLVTGIVSVLLTTIVIIISMFALMGYQINAGLQGITVSRSRYGTNSGRSYPSLAVK</sequence>
<proteinExistence type="predicted"/>
<dbReference type="Proteomes" id="UP001303046">
    <property type="component" value="Unassembled WGS sequence"/>
</dbReference>